<accession>K5UV93</accession>
<dbReference type="HOGENOM" id="CLU_685323_0_0_1"/>
<keyword evidence="2" id="KW-1185">Reference proteome</keyword>
<name>K5UV93_PHACS</name>
<dbReference type="GeneID" id="18910248"/>
<evidence type="ECO:0000313" key="1">
    <source>
        <dbReference type="EMBL" id="EKM53916.1"/>
    </source>
</evidence>
<dbReference type="RefSeq" id="XP_007396626.1">
    <property type="nucleotide sequence ID" value="XM_007396564.1"/>
</dbReference>
<sequence>MEVDTVLSLRTERFPQEIFETVIDNIDTNVGLHSATLVCRSWLPRASLHLLRSTSVNYIGRPEWWSNSPDGIETWRACEQFLAAVKTSERLQRYVQEVVVVNAWTCTPKVIALIIGEVPHLESLFLRGNCDTTTPAALAAPEVPVSFSGTLRLDLCSPPVLVYILRAFTRLKYLRLNPVFDVHWAPQIKLSPWRTRVEQLTLEGIDFYTVVVIETYIDHNTLQNVTLLGPDEWDPDGVEMAIPTFTKTLIRFKDGITSLSINSGYYNWAPFGVFALLYLNSLTTLELVIPSCFEGLSHLRYFFAEWRKDITKSIRSLHFVSTPATFYGAVDGPGLTLCDSGVLEYLNSGCSVDSVTWTLVMKQARPSLRNAVLAECQRRLEIIFPEYLRGHISFKSRSTWEQ</sequence>
<evidence type="ECO:0008006" key="3">
    <source>
        <dbReference type="Google" id="ProtNLM"/>
    </source>
</evidence>
<proteinExistence type="predicted"/>
<dbReference type="KEGG" id="pco:PHACADRAFT_184941"/>
<evidence type="ECO:0000313" key="2">
    <source>
        <dbReference type="Proteomes" id="UP000008370"/>
    </source>
</evidence>
<gene>
    <name evidence="1" type="ORF">PHACADRAFT_184941</name>
</gene>
<dbReference type="Proteomes" id="UP000008370">
    <property type="component" value="Unassembled WGS sequence"/>
</dbReference>
<dbReference type="OrthoDB" id="3048163at2759"/>
<dbReference type="AlphaFoldDB" id="K5UV93"/>
<protein>
    <recommendedName>
        <fullName evidence="3">F-box domain-containing protein</fullName>
    </recommendedName>
</protein>
<dbReference type="InParanoid" id="K5UV93"/>
<dbReference type="EMBL" id="JH930473">
    <property type="protein sequence ID" value="EKM53916.1"/>
    <property type="molecule type" value="Genomic_DNA"/>
</dbReference>
<reference evidence="1 2" key="1">
    <citation type="journal article" date="2012" name="BMC Genomics">
        <title>Comparative genomics of the white-rot fungi, Phanerochaete carnosa and P. chrysosporium, to elucidate the genetic basis of the distinct wood types they colonize.</title>
        <authorList>
            <person name="Suzuki H."/>
            <person name="MacDonald J."/>
            <person name="Syed K."/>
            <person name="Salamov A."/>
            <person name="Hori C."/>
            <person name="Aerts A."/>
            <person name="Henrissat B."/>
            <person name="Wiebenga A."/>
            <person name="vanKuyk P.A."/>
            <person name="Barry K."/>
            <person name="Lindquist E."/>
            <person name="LaButti K."/>
            <person name="Lapidus A."/>
            <person name="Lucas S."/>
            <person name="Coutinho P."/>
            <person name="Gong Y."/>
            <person name="Samejima M."/>
            <person name="Mahadevan R."/>
            <person name="Abou-Zaid M."/>
            <person name="de Vries R.P."/>
            <person name="Igarashi K."/>
            <person name="Yadav J.S."/>
            <person name="Grigoriev I.V."/>
            <person name="Master E.R."/>
        </authorList>
    </citation>
    <scope>NUCLEOTIDE SEQUENCE [LARGE SCALE GENOMIC DNA]</scope>
    <source>
        <strain evidence="1 2">HHB-10118-sp</strain>
    </source>
</reference>
<organism evidence="1 2">
    <name type="scientific">Phanerochaete carnosa (strain HHB-10118-sp)</name>
    <name type="common">White-rot fungus</name>
    <name type="synonym">Peniophora carnosa</name>
    <dbReference type="NCBI Taxonomy" id="650164"/>
    <lineage>
        <taxon>Eukaryota</taxon>
        <taxon>Fungi</taxon>
        <taxon>Dikarya</taxon>
        <taxon>Basidiomycota</taxon>
        <taxon>Agaricomycotina</taxon>
        <taxon>Agaricomycetes</taxon>
        <taxon>Polyporales</taxon>
        <taxon>Phanerochaetaceae</taxon>
        <taxon>Phanerochaete</taxon>
    </lineage>
</organism>